<keyword evidence="4" id="KW-0479">Metal-binding</keyword>
<dbReference type="AlphaFoldDB" id="A0A0U0W4K0"/>
<dbReference type="Proteomes" id="UP000198875">
    <property type="component" value="Unassembled WGS sequence"/>
</dbReference>
<name>A0A0U0W4K0_MYCBE</name>
<evidence type="ECO:0000256" key="7">
    <source>
        <dbReference type="ARBA" id="ARBA00025737"/>
    </source>
</evidence>
<evidence type="ECO:0000259" key="8">
    <source>
        <dbReference type="Pfam" id="PF21105"/>
    </source>
</evidence>
<evidence type="ECO:0000313" key="10">
    <source>
        <dbReference type="Proteomes" id="UP000198875"/>
    </source>
</evidence>
<dbReference type="SUPFAM" id="SSF54909">
    <property type="entry name" value="Dimeric alpha+beta barrel"/>
    <property type="match status" value="1"/>
</dbReference>
<comment type="similarity">
    <text evidence="7">Belongs to the DyP-type peroxidase family.</text>
</comment>
<organism evidence="9 10">
    <name type="scientific">Mycobacterium bohemicum DSM 44277</name>
    <dbReference type="NCBI Taxonomy" id="1236609"/>
    <lineage>
        <taxon>Bacteria</taxon>
        <taxon>Bacillati</taxon>
        <taxon>Actinomycetota</taxon>
        <taxon>Actinomycetes</taxon>
        <taxon>Mycobacteriales</taxon>
        <taxon>Mycobacteriaceae</taxon>
        <taxon>Mycobacterium</taxon>
    </lineage>
</organism>
<reference evidence="9 10" key="1">
    <citation type="submission" date="2015-03" db="EMBL/GenBank/DDBJ databases">
        <authorList>
            <person name="Murphy D."/>
        </authorList>
    </citation>
    <scope>NUCLEOTIDE SEQUENCE [LARGE SCALE GENOMIC DNA]</scope>
    <source>
        <strain evidence="9 10">DSM 44277</strain>
    </source>
</reference>
<dbReference type="GO" id="GO:0004601">
    <property type="term" value="F:peroxidase activity"/>
    <property type="evidence" value="ECO:0007669"/>
    <property type="project" value="UniProtKB-KW"/>
</dbReference>
<dbReference type="InterPro" id="IPR049509">
    <property type="entry name" value="DyP_N"/>
</dbReference>
<evidence type="ECO:0000256" key="1">
    <source>
        <dbReference type="ARBA" id="ARBA00001970"/>
    </source>
</evidence>
<keyword evidence="6" id="KW-0408">Iron</keyword>
<evidence type="ECO:0000256" key="3">
    <source>
        <dbReference type="ARBA" id="ARBA00022617"/>
    </source>
</evidence>
<dbReference type="EMBL" id="CSTD01000001">
    <property type="protein sequence ID" value="CPR07263.1"/>
    <property type="molecule type" value="Genomic_DNA"/>
</dbReference>
<proteinExistence type="inferred from homology"/>
<dbReference type="PANTHER" id="PTHR30521">
    <property type="entry name" value="DEFERROCHELATASE/PEROXIDASE"/>
    <property type="match status" value="1"/>
</dbReference>
<protein>
    <submittedName>
        <fullName evidence="9">Putative iron-dependent peroxidase</fullName>
    </submittedName>
</protein>
<sequence length="531" mass="56551">MLDIDEIQGNIVPGFLKPHQGVLALTFGNLRGAKTWMRDLVPSVTTLAQCMDSRVKVREYRGLGVNRLSTLANPPPDVDDAWLNVAFSRAGLGKLLAGGAHAGDVAAFADQGFQAGLAARSALLGDPTDPSAEGNPARWLFGGPGREADVLLICGADRAEKGTELLDGVRDRALECGASVLYEETGSKIDAIGKEHFGFQDGISQPGVRGRLSSDPGSYVTNRIIDPSCVPDAWLYGLPGQDLVWPGEFVFGYPGSAGDPLTPGAVKLPGPSWSRNGSYLVFRRLRQDVAAFWTFAERFANGLSRRPGFSGVTADWVASRLMGRWPSGAPVSRLPSHDDPTLGADRLENNDFGFAADAVALPLTSGAGRGSWPTAQADPVGLTCPLASHIRKVNPREVSNDMGGRHASFDRRILRRALPFGPPLDSPHGDDPVTGNRGLLFGCYQTSIADQFEFLSSAWANSTKRPRSPGGFDMVIGQNGRPGARRARSAIIFGRHASPATVVTMTDFVVATGGGYFFTPSISALQQVIAR</sequence>
<gene>
    <name evidence="9" type="ORF">BN971_00972</name>
</gene>
<dbReference type="GO" id="GO:0020037">
    <property type="term" value="F:heme binding"/>
    <property type="evidence" value="ECO:0007669"/>
    <property type="project" value="InterPro"/>
</dbReference>
<dbReference type="Pfam" id="PF21105">
    <property type="entry name" value="DyP_N"/>
    <property type="match status" value="1"/>
</dbReference>
<dbReference type="InterPro" id="IPR006314">
    <property type="entry name" value="Dyp_peroxidase"/>
</dbReference>
<evidence type="ECO:0000256" key="6">
    <source>
        <dbReference type="ARBA" id="ARBA00023004"/>
    </source>
</evidence>
<dbReference type="PANTHER" id="PTHR30521:SF4">
    <property type="entry name" value="DEFERROCHELATASE"/>
    <property type="match status" value="1"/>
</dbReference>
<dbReference type="InterPro" id="IPR011008">
    <property type="entry name" value="Dimeric_a/b-barrel"/>
</dbReference>
<dbReference type="NCBIfam" id="TIGR01413">
    <property type="entry name" value="Dyp_perox_fam"/>
    <property type="match status" value="1"/>
</dbReference>
<feature type="domain" description="DyP dimeric alpha+beta barrel" evidence="8">
    <location>
        <begin position="6"/>
        <end position="131"/>
    </location>
</feature>
<accession>A0A0U0W4K0</accession>
<evidence type="ECO:0000256" key="4">
    <source>
        <dbReference type="ARBA" id="ARBA00022723"/>
    </source>
</evidence>
<dbReference type="PROSITE" id="PS51404">
    <property type="entry name" value="DYP_PEROXIDASE"/>
    <property type="match status" value="1"/>
</dbReference>
<keyword evidence="5" id="KW-0560">Oxidoreductase</keyword>
<evidence type="ECO:0000256" key="5">
    <source>
        <dbReference type="ARBA" id="ARBA00023002"/>
    </source>
</evidence>
<comment type="cofactor">
    <cofactor evidence="1">
        <name>heme b</name>
        <dbReference type="ChEBI" id="CHEBI:60344"/>
    </cofactor>
</comment>
<keyword evidence="2 9" id="KW-0575">Peroxidase</keyword>
<evidence type="ECO:0000256" key="2">
    <source>
        <dbReference type="ARBA" id="ARBA00022559"/>
    </source>
</evidence>
<dbReference type="GO" id="GO:0046872">
    <property type="term" value="F:metal ion binding"/>
    <property type="evidence" value="ECO:0007669"/>
    <property type="project" value="UniProtKB-KW"/>
</dbReference>
<keyword evidence="3" id="KW-0349">Heme</keyword>
<dbReference type="GO" id="GO:0005829">
    <property type="term" value="C:cytosol"/>
    <property type="evidence" value="ECO:0007669"/>
    <property type="project" value="TreeGrafter"/>
</dbReference>
<evidence type="ECO:0000313" key="9">
    <source>
        <dbReference type="EMBL" id="CPR07263.1"/>
    </source>
</evidence>